<keyword evidence="1" id="KW-1133">Transmembrane helix</keyword>
<evidence type="ECO:0000313" key="3">
    <source>
        <dbReference type="Proteomes" id="UP000295479"/>
    </source>
</evidence>
<protein>
    <recommendedName>
        <fullName evidence="4">Lysine transporter LysE</fullName>
    </recommendedName>
</protein>
<gene>
    <name evidence="2" type="ORF">E0F76_13965</name>
</gene>
<name>A0A4R5CEE5_9FLAO</name>
<keyword evidence="1" id="KW-0472">Membrane</keyword>
<evidence type="ECO:0008006" key="4">
    <source>
        <dbReference type="Google" id="ProtNLM"/>
    </source>
</evidence>
<feature type="transmembrane region" description="Helical" evidence="1">
    <location>
        <begin position="7"/>
        <end position="28"/>
    </location>
</feature>
<feature type="transmembrane region" description="Helical" evidence="1">
    <location>
        <begin position="113"/>
        <end position="137"/>
    </location>
</feature>
<dbReference type="EMBL" id="SMFK01000010">
    <property type="protein sequence ID" value="TDD95564.1"/>
    <property type="molecule type" value="Genomic_DNA"/>
</dbReference>
<dbReference type="RefSeq" id="WP_132007270.1">
    <property type="nucleotide sequence ID" value="NZ_SMFK01000010.1"/>
</dbReference>
<keyword evidence="3" id="KW-1185">Reference proteome</keyword>
<sequence length="213" mass="24565">MQSLKNIVFGFIVSFLGSLPLGYLNIVGVEILSKWGLNPLVSYILGVILVEAVVIYCTVIFATKLAENRKLMKFIDFFAIFFLLLIACLFYTYSNQSTNDTNYLEQYVQYSPFIIGMVLCGLNFLQIPFWMGWNLYLMNANYIFLIKKLQFYYILGTVVGTFFGMLLAIVILNSLSQQLLDYSKLIIPIVIPLFFIGLAVFQINKVYKKYFRI</sequence>
<accession>A0A4R5CEE5</accession>
<feature type="transmembrane region" description="Helical" evidence="1">
    <location>
        <begin position="185"/>
        <end position="203"/>
    </location>
</feature>
<organism evidence="2 3">
    <name type="scientific">Flavobacterium cellulosilyticum</name>
    <dbReference type="NCBI Taxonomy" id="2541731"/>
    <lineage>
        <taxon>Bacteria</taxon>
        <taxon>Pseudomonadati</taxon>
        <taxon>Bacteroidota</taxon>
        <taxon>Flavobacteriia</taxon>
        <taxon>Flavobacteriales</taxon>
        <taxon>Flavobacteriaceae</taxon>
        <taxon>Flavobacterium</taxon>
    </lineage>
</organism>
<dbReference type="OrthoDB" id="9342487at2"/>
<dbReference type="AlphaFoldDB" id="A0A4R5CEE5"/>
<proteinExistence type="predicted"/>
<evidence type="ECO:0000313" key="2">
    <source>
        <dbReference type="EMBL" id="TDD95564.1"/>
    </source>
</evidence>
<comment type="caution">
    <text evidence="2">The sequence shown here is derived from an EMBL/GenBank/DDBJ whole genome shotgun (WGS) entry which is preliminary data.</text>
</comment>
<reference evidence="2 3" key="1">
    <citation type="submission" date="2019-03" db="EMBL/GenBank/DDBJ databases">
        <title>Flavobacterium AR-3-4 sp. nov. isolated from arctic soil.</title>
        <authorList>
            <person name="Chaudhary D.K."/>
        </authorList>
    </citation>
    <scope>NUCLEOTIDE SEQUENCE [LARGE SCALE GENOMIC DNA]</scope>
    <source>
        <strain evidence="2 3">AR-3-4</strain>
    </source>
</reference>
<keyword evidence="1" id="KW-0812">Transmembrane</keyword>
<feature type="transmembrane region" description="Helical" evidence="1">
    <location>
        <begin position="74"/>
        <end position="93"/>
    </location>
</feature>
<feature type="transmembrane region" description="Helical" evidence="1">
    <location>
        <begin position="149"/>
        <end position="173"/>
    </location>
</feature>
<dbReference type="Proteomes" id="UP000295479">
    <property type="component" value="Unassembled WGS sequence"/>
</dbReference>
<feature type="transmembrane region" description="Helical" evidence="1">
    <location>
        <begin position="40"/>
        <end position="62"/>
    </location>
</feature>
<evidence type="ECO:0000256" key="1">
    <source>
        <dbReference type="SAM" id="Phobius"/>
    </source>
</evidence>